<feature type="transmembrane region" description="Helical" evidence="7">
    <location>
        <begin position="59"/>
        <end position="75"/>
    </location>
</feature>
<dbReference type="InterPro" id="IPR052337">
    <property type="entry name" value="SAT4-like"/>
</dbReference>
<dbReference type="RefSeq" id="XP_045958925.1">
    <property type="nucleotide sequence ID" value="XM_046095981.1"/>
</dbReference>
<feature type="compositionally biased region" description="Basic and acidic residues" evidence="6">
    <location>
        <begin position="413"/>
        <end position="429"/>
    </location>
</feature>
<feature type="region of interest" description="Disordered" evidence="6">
    <location>
        <begin position="410"/>
        <end position="429"/>
    </location>
</feature>
<dbReference type="GeneID" id="70124874"/>
<accession>A0A9P8ULB4</accession>
<evidence type="ECO:0000256" key="1">
    <source>
        <dbReference type="ARBA" id="ARBA00004141"/>
    </source>
</evidence>
<proteinExistence type="inferred from homology"/>
<evidence type="ECO:0000256" key="6">
    <source>
        <dbReference type="SAM" id="MobiDB-lite"/>
    </source>
</evidence>
<dbReference type="PANTHER" id="PTHR33048:SF2">
    <property type="entry name" value="SRPK"/>
    <property type="match status" value="1"/>
</dbReference>
<dbReference type="PANTHER" id="PTHR33048">
    <property type="entry name" value="PTH11-LIKE INTEGRAL MEMBRANE PROTEIN (AFU_ORTHOLOGUE AFUA_5G11245)"/>
    <property type="match status" value="1"/>
</dbReference>
<dbReference type="InterPro" id="IPR049326">
    <property type="entry name" value="Rhodopsin_dom_fungi"/>
</dbReference>
<feature type="compositionally biased region" description="Polar residues" evidence="6">
    <location>
        <begin position="377"/>
        <end position="391"/>
    </location>
</feature>
<sequence>MTKQATEEPNEKLQSAHPREVHYAAVSGSRLSRNDLFTCSKLYLIVAMSAETPFQAEGWVEYTLGVVILLLRIYARWKTVGFKNSWKGDDIFSLIALVLWTMDITVVTIVGRYDTNIGVTKEQAAAMSPEEISRREFGSKWLFTGWNTYVSLIWALKGCMLCFFNRVTLGLSQQKIVKWAGIGCVTTYLIMFIIIYTQCLPVTDNWRVSPIPGYNCSVKTANYIAVAVLNITTDMVIVAIPIPLLFAVKLTIMRKLAIGALLCSGVFVMVATLLRCVLSLQNVEAINTCTIWAIRETFVAIIAVNAAAIKPLFSSKRWIKSTSKDGTGSNTPGYKGSNTYALSGKSKTSNIRSALPFHTTKVGTQILSSSEEDIVSGKTTYSQTSGTSSINMDDGRGRRESEGGIVVTTTYQVKEDGKDLESQESKGKW</sequence>
<gene>
    <name evidence="9" type="ORF">BKA67DRAFT_286363</name>
</gene>
<name>A0A9P8ULB4_9PEZI</name>
<keyword evidence="10" id="KW-1185">Reference proteome</keyword>
<keyword evidence="2 7" id="KW-0812">Transmembrane</keyword>
<dbReference type="GO" id="GO:0016020">
    <property type="term" value="C:membrane"/>
    <property type="evidence" value="ECO:0007669"/>
    <property type="project" value="UniProtKB-SubCell"/>
</dbReference>
<feature type="region of interest" description="Disordered" evidence="6">
    <location>
        <begin position="377"/>
        <end position="405"/>
    </location>
</feature>
<feature type="transmembrane region" description="Helical" evidence="7">
    <location>
        <begin position="223"/>
        <end position="246"/>
    </location>
</feature>
<evidence type="ECO:0000256" key="7">
    <source>
        <dbReference type="SAM" id="Phobius"/>
    </source>
</evidence>
<keyword evidence="3 7" id="KW-1133">Transmembrane helix</keyword>
<keyword evidence="4 7" id="KW-0472">Membrane</keyword>
<dbReference type="Proteomes" id="UP000758603">
    <property type="component" value="Unassembled WGS sequence"/>
</dbReference>
<feature type="compositionally biased region" description="Basic and acidic residues" evidence="6">
    <location>
        <begin position="393"/>
        <end position="402"/>
    </location>
</feature>
<feature type="transmembrane region" description="Helical" evidence="7">
    <location>
        <begin position="91"/>
        <end position="111"/>
    </location>
</feature>
<evidence type="ECO:0000256" key="4">
    <source>
        <dbReference type="ARBA" id="ARBA00023136"/>
    </source>
</evidence>
<evidence type="ECO:0000256" key="3">
    <source>
        <dbReference type="ARBA" id="ARBA00022989"/>
    </source>
</evidence>
<protein>
    <recommendedName>
        <fullName evidence="8">Rhodopsin domain-containing protein</fullName>
    </recommendedName>
</protein>
<dbReference type="OrthoDB" id="4329349at2759"/>
<organism evidence="9 10">
    <name type="scientific">Truncatella angustata</name>
    <dbReference type="NCBI Taxonomy" id="152316"/>
    <lineage>
        <taxon>Eukaryota</taxon>
        <taxon>Fungi</taxon>
        <taxon>Dikarya</taxon>
        <taxon>Ascomycota</taxon>
        <taxon>Pezizomycotina</taxon>
        <taxon>Sordariomycetes</taxon>
        <taxon>Xylariomycetidae</taxon>
        <taxon>Amphisphaeriales</taxon>
        <taxon>Sporocadaceae</taxon>
        <taxon>Truncatella</taxon>
    </lineage>
</organism>
<evidence type="ECO:0000313" key="10">
    <source>
        <dbReference type="Proteomes" id="UP000758603"/>
    </source>
</evidence>
<evidence type="ECO:0000256" key="2">
    <source>
        <dbReference type="ARBA" id="ARBA00022692"/>
    </source>
</evidence>
<dbReference type="Pfam" id="PF20684">
    <property type="entry name" value="Fung_rhodopsin"/>
    <property type="match status" value="1"/>
</dbReference>
<feature type="domain" description="Rhodopsin" evidence="8">
    <location>
        <begin position="71"/>
        <end position="314"/>
    </location>
</feature>
<feature type="transmembrane region" description="Helical" evidence="7">
    <location>
        <begin position="176"/>
        <end position="196"/>
    </location>
</feature>
<comment type="similarity">
    <text evidence="5">Belongs to the SAT4 family.</text>
</comment>
<comment type="caution">
    <text evidence="9">The sequence shown here is derived from an EMBL/GenBank/DDBJ whole genome shotgun (WGS) entry which is preliminary data.</text>
</comment>
<dbReference type="AlphaFoldDB" id="A0A9P8ULB4"/>
<feature type="transmembrane region" description="Helical" evidence="7">
    <location>
        <begin position="146"/>
        <end position="164"/>
    </location>
</feature>
<dbReference type="EMBL" id="JAGPXC010000004">
    <property type="protein sequence ID" value="KAH6654655.1"/>
    <property type="molecule type" value="Genomic_DNA"/>
</dbReference>
<reference evidence="9" key="1">
    <citation type="journal article" date="2021" name="Nat. Commun.">
        <title>Genetic determinants of endophytism in the Arabidopsis root mycobiome.</title>
        <authorList>
            <person name="Mesny F."/>
            <person name="Miyauchi S."/>
            <person name="Thiergart T."/>
            <person name="Pickel B."/>
            <person name="Atanasova L."/>
            <person name="Karlsson M."/>
            <person name="Huettel B."/>
            <person name="Barry K.W."/>
            <person name="Haridas S."/>
            <person name="Chen C."/>
            <person name="Bauer D."/>
            <person name="Andreopoulos W."/>
            <person name="Pangilinan J."/>
            <person name="LaButti K."/>
            <person name="Riley R."/>
            <person name="Lipzen A."/>
            <person name="Clum A."/>
            <person name="Drula E."/>
            <person name="Henrissat B."/>
            <person name="Kohler A."/>
            <person name="Grigoriev I.V."/>
            <person name="Martin F.M."/>
            <person name="Hacquard S."/>
        </authorList>
    </citation>
    <scope>NUCLEOTIDE SEQUENCE</scope>
    <source>
        <strain evidence="9">MPI-SDFR-AT-0073</strain>
    </source>
</reference>
<evidence type="ECO:0000256" key="5">
    <source>
        <dbReference type="ARBA" id="ARBA00038359"/>
    </source>
</evidence>
<evidence type="ECO:0000259" key="8">
    <source>
        <dbReference type="Pfam" id="PF20684"/>
    </source>
</evidence>
<evidence type="ECO:0000313" key="9">
    <source>
        <dbReference type="EMBL" id="KAH6654655.1"/>
    </source>
</evidence>
<feature type="transmembrane region" description="Helical" evidence="7">
    <location>
        <begin position="258"/>
        <end position="280"/>
    </location>
</feature>
<feature type="transmembrane region" description="Helical" evidence="7">
    <location>
        <begin position="292"/>
        <end position="313"/>
    </location>
</feature>
<comment type="subcellular location">
    <subcellularLocation>
        <location evidence="1">Membrane</location>
        <topology evidence="1">Multi-pass membrane protein</topology>
    </subcellularLocation>
</comment>